<dbReference type="Pfam" id="PF19007">
    <property type="entry name" value="DUF5736"/>
    <property type="match status" value="1"/>
</dbReference>
<evidence type="ECO:0000259" key="1">
    <source>
        <dbReference type="Pfam" id="PF19007"/>
    </source>
</evidence>
<proteinExistence type="predicted"/>
<feature type="domain" description="DUF5736" evidence="1">
    <location>
        <begin position="192"/>
        <end position="285"/>
    </location>
</feature>
<keyword evidence="3" id="KW-1185">Reference proteome</keyword>
<organism evidence="2 3">
    <name type="scientific">Dibothriocephalus latus</name>
    <name type="common">Fish tapeworm</name>
    <name type="synonym">Diphyllobothrium latum</name>
    <dbReference type="NCBI Taxonomy" id="60516"/>
    <lineage>
        <taxon>Eukaryota</taxon>
        <taxon>Metazoa</taxon>
        <taxon>Spiralia</taxon>
        <taxon>Lophotrochozoa</taxon>
        <taxon>Platyhelminthes</taxon>
        <taxon>Cestoda</taxon>
        <taxon>Eucestoda</taxon>
        <taxon>Diphyllobothriidea</taxon>
        <taxon>Diphyllobothriidae</taxon>
        <taxon>Dibothriocephalus</taxon>
    </lineage>
</organism>
<dbReference type="OrthoDB" id="6241682at2759"/>
<evidence type="ECO:0000313" key="2">
    <source>
        <dbReference type="EMBL" id="VDN37438.1"/>
    </source>
</evidence>
<dbReference type="InterPro" id="IPR043794">
    <property type="entry name" value="DUF5736"/>
</dbReference>
<feature type="non-terminal residue" evidence="2">
    <location>
        <position position="286"/>
    </location>
</feature>
<dbReference type="EMBL" id="UYRU01090900">
    <property type="protein sequence ID" value="VDN37438.1"/>
    <property type="molecule type" value="Genomic_DNA"/>
</dbReference>
<evidence type="ECO:0000313" key="3">
    <source>
        <dbReference type="Proteomes" id="UP000281553"/>
    </source>
</evidence>
<dbReference type="Proteomes" id="UP000281553">
    <property type="component" value="Unassembled WGS sequence"/>
</dbReference>
<protein>
    <recommendedName>
        <fullName evidence="1">DUF5736 domain-containing protein</fullName>
    </recommendedName>
</protein>
<dbReference type="AlphaFoldDB" id="A0A3P7NP24"/>
<reference evidence="2 3" key="1">
    <citation type="submission" date="2018-11" db="EMBL/GenBank/DDBJ databases">
        <authorList>
            <consortium name="Pathogen Informatics"/>
        </authorList>
    </citation>
    <scope>NUCLEOTIDE SEQUENCE [LARGE SCALE GENOMIC DNA]</scope>
</reference>
<sequence>MISFREPVYQGIAEPPSSDYAMERPVARRPPLARSLKDRLTNIVSMHVPSNQPYLSPNRNLKVKAELIEEGGMDGVNDRFGLLTLHPNENNETHEGLCEITAQLDKSGLSKAVEEALLSENIDLPPEKCVVSCMTFDRNSLYICVEGIPYVFKTPIASLPLSKQGLSMDKVHLKLPGSLELLPSALCLKQIQNETCELFVIGQARSPTSDVSLNMLVCFSPDGRLIAQTRKYPFRRFVAIDIDGDGNPLLSCAAGPEGTPAAQICKLTPHFERRIFSITMRRDQTV</sequence>
<name>A0A3P7NP24_DIBLA</name>
<gene>
    <name evidence="2" type="ORF">DILT_LOCUS17318</name>
</gene>
<accession>A0A3P7NP24</accession>